<evidence type="ECO:0000313" key="1">
    <source>
        <dbReference type="EMBL" id="MFD3002006.1"/>
    </source>
</evidence>
<sequence length="120" mass="13279">MKTNVQNTDLFGAAAAAVSSQAGLQNFLASKKVDTSRYEAVGVGFSGGNNNLFSGFIVCKDNQKSTEDRDHILKVYFEEEISRDEFFSLFKQFDVVLASKQSGYEIAEVDGELVFSRNDE</sequence>
<gene>
    <name evidence="1" type="ORF">ACFS7Z_16660</name>
</gene>
<reference evidence="2" key="1">
    <citation type="journal article" date="2019" name="Int. J. Syst. Evol. Microbiol.">
        <title>The Global Catalogue of Microorganisms (GCM) 10K type strain sequencing project: providing services to taxonomists for standard genome sequencing and annotation.</title>
        <authorList>
            <consortium name="The Broad Institute Genomics Platform"/>
            <consortium name="The Broad Institute Genome Sequencing Center for Infectious Disease"/>
            <person name="Wu L."/>
            <person name="Ma J."/>
        </authorList>
    </citation>
    <scope>NUCLEOTIDE SEQUENCE [LARGE SCALE GENOMIC DNA]</scope>
    <source>
        <strain evidence="2">KCTC 23984</strain>
    </source>
</reference>
<organism evidence="1 2">
    <name type="scientific">Pontibacter toksunensis</name>
    <dbReference type="NCBI Taxonomy" id="1332631"/>
    <lineage>
        <taxon>Bacteria</taxon>
        <taxon>Pseudomonadati</taxon>
        <taxon>Bacteroidota</taxon>
        <taxon>Cytophagia</taxon>
        <taxon>Cytophagales</taxon>
        <taxon>Hymenobacteraceae</taxon>
        <taxon>Pontibacter</taxon>
    </lineage>
</organism>
<accession>A0ABW6BYE4</accession>
<comment type="caution">
    <text evidence="1">The sequence shown here is derived from an EMBL/GenBank/DDBJ whole genome shotgun (WGS) entry which is preliminary data.</text>
</comment>
<dbReference type="RefSeq" id="WP_377486943.1">
    <property type="nucleotide sequence ID" value="NZ_JBHUOX010000013.1"/>
</dbReference>
<proteinExistence type="predicted"/>
<dbReference type="EMBL" id="JBHUOX010000013">
    <property type="protein sequence ID" value="MFD3002006.1"/>
    <property type="molecule type" value="Genomic_DNA"/>
</dbReference>
<protein>
    <submittedName>
        <fullName evidence="1">Uncharacterized protein</fullName>
    </submittedName>
</protein>
<evidence type="ECO:0000313" key="2">
    <source>
        <dbReference type="Proteomes" id="UP001597641"/>
    </source>
</evidence>
<keyword evidence="2" id="KW-1185">Reference proteome</keyword>
<name>A0ABW6BYE4_9BACT</name>
<dbReference type="Proteomes" id="UP001597641">
    <property type="component" value="Unassembled WGS sequence"/>
</dbReference>